<keyword evidence="3" id="KW-1185">Reference proteome</keyword>
<dbReference type="Proteomes" id="UP000791440">
    <property type="component" value="Unassembled WGS sequence"/>
</dbReference>
<keyword evidence="1" id="KW-0732">Signal</keyword>
<gene>
    <name evidence="2" type="ORF">O3G_MSEX007824</name>
</gene>
<reference evidence="2" key="2">
    <citation type="submission" date="2020-12" db="EMBL/GenBank/DDBJ databases">
        <authorList>
            <person name="Kanost M."/>
        </authorList>
    </citation>
    <scope>NUCLEOTIDE SEQUENCE</scope>
</reference>
<name>A0A921Z7J4_MANSE</name>
<feature type="chain" id="PRO_5036953676" evidence="1">
    <location>
        <begin position="22"/>
        <end position="73"/>
    </location>
</feature>
<feature type="signal peptide" evidence="1">
    <location>
        <begin position="1"/>
        <end position="21"/>
    </location>
</feature>
<evidence type="ECO:0000313" key="3">
    <source>
        <dbReference type="Proteomes" id="UP000791440"/>
    </source>
</evidence>
<sequence>MDFKFLFVLYVVCLFLTSALSKPLTDVSMEVISDEDSVGLPLARVKRALTVVGYCPEGQKKINGICSETDSDY</sequence>
<evidence type="ECO:0000256" key="1">
    <source>
        <dbReference type="SAM" id="SignalP"/>
    </source>
</evidence>
<organism evidence="2 3">
    <name type="scientific">Manduca sexta</name>
    <name type="common">Tobacco hawkmoth</name>
    <name type="synonym">Tobacco hornworm</name>
    <dbReference type="NCBI Taxonomy" id="7130"/>
    <lineage>
        <taxon>Eukaryota</taxon>
        <taxon>Metazoa</taxon>
        <taxon>Ecdysozoa</taxon>
        <taxon>Arthropoda</taxon>
        <taxon>Hexapoda</taxon>
        <taxon>Insecta</taxon>
        <taxon>Pterygota</taxon>
        <taxon>Neoptera</taxon>
        <taxon>Endopterygota</taxon>
        <taxon>Lepidoptera</taxon>
        <taxon>Glossata</taxon>
        <taxon>Ditrysia</taxon>
        <taxon>Bombycoidea</taxon>
        <taxon>Sphingidae</taxon>
        <taxon>Sphinginae</taxon>
        <taxon>Sphingini</taxon>
        <taxon>Manduca</taxon>
    </lineage>
</organism>
<dbReference type="EMBL" id="JH668430">
    <property type="protein sequence ID" value="KAG6452847.1"/>
    <property type="molecule type" value="Genomic_DNA"/>
</dbReference>
<accession>A0A921Z7J4</accession>
<dbReference type="AlphaFoldDB" id="A0A921Z7J4"/>
<comment type="caution">
    <text evidence="2">The sequence shown here is derived from an EMBL/GenBank/DDBJ whole genome shotgun (WGS) entry which is preliminary data.</text>
</comment>
<proteinExistence type="predicted"/>
<protein>
    <submittedName>
        <fullName evidence="2">Uncharacterized protein</fullName>
    </submittedName>
</protein>
<reference evidence="2" key="1">
    <citation type="journal article" date="2016" name="Insect Biochem. Mol. Biol.">
        <title>Multifaceted biological insights from a draft genome sequence of the tobacco hornworm moth, Manduca sexta.</title>
        <authorList>
            <person name="Kanost M.R."/>
            <person name="Arrese E.L."/>
            <person name="Cao X."/>
            <person name="Chen Y.R."/>
            <person name="Chellapilla S."/>
            <person name="Goldsmith M.R."/>
            <person name="Grosse-Wilde E."/>
            <person name="Heckel D.G."/>
            <person name="Herndon N."/>
            <person name="Jiang H."/>
            <person name="Papanicolaou A."/>
            <person name="Qu J."/>
            <person name="Soulages J.L."/>
            <person name="Vogel H."/>
            <person name="Walters J."/>
            <person name="Waterhouse R.M."/>
            <person name="Ahn S.J."/>
            <person name="Almeida F.C."/>
            <person name="An C."/>
            <person name="Aqrawi P."/>
            <person name="Bretschneider A."/>
            <person name="Bryant W.B."/>
            <person name="Bucks S."/>
            <person name="Chao H."/>
            <person name="Chevignon G."/>
            <person name="Christen J.M."/>
            <person name="Clarke D.F."/>
            <person name="Dittmer N.T."/>
            <person name="Ferguson L.C.F."/>
            <person name="Garavelou S."/>
            <person name="Gordon K.H.J."/>
            <person name="Gunaratna R.T."/>
            <person name="Han Y."/>
            <person name="Hauser F."/>
            <person name="He Y."/>
            <person name="Heidel-Fischer H."/>
            <person name="Hirsh A."/>
            <person name="Hu Y."/>
            <person name="Jiang H."/>
            <person name="Kalra D."/>
            <person name="Klinner C."/>
            <person name="Konig C."/>
            <person name="Kovar C."/>
            <person name="Kroll A.R."/>
            <person name="Kuwar S.S."/>
            <person name="Lee S.L."/>
            <person name="Lehman R."/>
            <person name="Li K."/>
            <person name="Li Z."/>
            <person name="Liang H."/>
            <person name="Lovelace S."/>
            <person name="Lu Z."/>
            <person name="Mansfield J.H."/>
            <person name="McCulloch K.J."/>
            <person name="Mathew T."/>
            <person name="Morton B."/>
            <person name="Muzny D.M."/>
            <person name="Neunemann D."/>
            <person name="Ongeri F."/>
            <person name="Pauchet Y."/>
            <person name="Pu L.L."/>
            <person name="Pyrousis I."/>
            <person name="Rao X.J."/>
            <person name="Redding A."/>
            <person name="Roesel C."/>
            <person name="Sanchez-Gracia A."/>
            <person name="Schaack S."/>
            <person name="Shukla A."/>
            <person name="Tetreau G."/>
            <person name="Wang Y."/>
            <person name="Xiong G.H."/>
            <person name="Traut W."/>
            <person name="Walsh T.K."/>
            <person name="Worley K.C."/>
            <person name="Wu D."/>
            <person name="Wu W."/>
            <person name="Wu Y.Q."/>
            <person name="Zhang X."/>
            <person name="Zou Z."/>
            <person name="Zucker H."/>
            <person name="Briscoe A.D."/>
            <person name="Burmester T."/>
            <person name="Clem R.J."/>
            <person name="Feyereisen R."/>
            <person name="Grimmelikhuijzen C.J.P."/>
            <person name="Hamodrakas S.J."/>
            <person name="Hansson B.S."/>
            <person name="Huguet E."/>
            <person name="Jermiin L.S."/>
            <person name="Lan Q."/>
            <person name="Lehman H.K."/>
            <person name="Lorenzen M."/>
            <person name="Merzendorfer H."/>
            <person name="Michalopoulos I."/>
            <person name="Morton D.B."/>
            <person name="Muthukrishnan S."/>
            <person name="Oakeshott J.G."/>
            <person name="Palmer W."/>
            <person name="Park Y."/>
            <person name="Passarelli A.L."/>
            <person name="Rozas J."/>
            <person name="Schwartz L.M."/>
            <person name="Smith W."/>
            <person name="Southgate A."/>
            <person name="Vilcinskas A."/>
            <person name="Vogt R."/>
            <person name="Wang P."/>
            <person name="Werren J."/>
            <person name="Yu X.Q."/>
            <person name="Zhou J.J."/>
            <person name="Brown S.J."/>
            <person name="Scherer S.E."/>
            <person name="Richards S."/>
            <person name="Blissard G.W."/>
        </authorList>
    </citation>
    <scope>NUCLEOTIDE SEQUENCE</scope>
</reference>
<evidence type="ECO:0000313" key="2">
    <source>
        <dbReference type="EMBL" id="KAG6452847.1"/>
    </source>
</evidence>